<reference evidence="2 3" key="1">
    <citation type="submission" date="2014-08" db="EMBL/GenBank/DDBJ databases">
        <title>Whole genome shotgun sequence of Rhizobium rubi NBRC 13261.</title>
        <authorList>
            <person name="Katano-Makiyama Y."/>
            <person name="Hosoyama A."/>
            <person name="Hashimoto M."/>
            <person name="Hosoyama Y."/>
            <person name="Noguchi M."/>
            <person name="Tsuchikane K."/>
            <person name="Uohara A."/>
            <person name="Ohji S."/>
            <person name="Ichikawa N."/>
            <person name="Kimura A."/>
            <person name="Yamazoe A."/>
            <person name="Fujita N."/>
        </authorList>
    </citation>
    <scope>NUCLEOTIDE SEQUENCE [LARGE SCALE GENOMIC DNA]</scope>
    <source>
        <strain evidence="2 3">NBRC 13261</strain>
    </source>
</reference>
<accession>A0A081CZU5</accession>
<dbReference type="AlphaFoldDB" id="A0A081CZU5"/>
<keyword evidence="1" id="KW-1133">Transmembrane helix</keyword>
<protein>
    <recommendedName>
        <fullName evidence="4">C protein</fullName>
    </recommendedName>
</protein>
<evidence type="ECO:0000313" key="3">
    <source>
        <dbReference type="Proteomes" id="UP000028701"/>
    </source>
</evidence>
<feature type="transmembrane region" description="Helical" evidence="1">
    <location>
        <begin position="264"/>
        <end position="286"/>
    </location>
</feature>
<dbReference type="Proteomes" id="UP000028701">
    <property type="component" value="Unassembled WGS sequence"/>
</dbReference>
<feature type="transmembrane region" description="Helical" evidence="1">
    <location>
        <begin position="407"/>
        <end position="425"/>
    </location>
</feature>
<feature type="transmembrane region" description="Helical" evidence="1">
    <location>
        <begin position="460"/>
        <end position="480"/>
    </location>
</feature>
<keyword evidence="1" id="KW-0812">Transmembrane</keyword>
<evidence type="ECO:0000256" key="1">
    <source>
        <dbReference type="SAM" id="Phobius"/>
    </source>
</evidence>
<sequence length="536" mass="60207">MHSLDASSCAKLSMENQNTPVEAIERKLKSSWLHSLHVRKILPSPFLGGPYSYITEETDVGQEADCIRGHSVTPLPEDEGMVSHHMQQVFCSTHQPAAHDHVDAFALRAAPEPAVIPDEDIADKSYRPFASSENSLTDILMRMPLSTRNAWATQARKERDDAFRVILELPSLPKEVKKYLRRSAQSIQTQEMRWQLKCHLPLSERGLFWLWLVIMQLAVVLPDIVSASLGAEVAVLRSGPITLQTQLMVLAIFDYPWADTRLAAHLACEVFLGGLPVLIFGLFAIAMPQHEGTTFHTAKDVAWKASLCILWQMLMQNRKNIRDLLKYSFLRMKRISTAQSSDFTSEYTRLRNSSTIIYSWLDTFEVSNRLRIQIGYHKQDHEDALRVLRWVGHIADDKDRNPRGGKAGILVAILTMAGLICLSTFPTDAYSGLIAAANLVPLAARAAVDVMDNSQSSHDLLRLFTATAGVSFPSTLFVLGNSSYWLLTKKSFLAGFANIHFWIAFVLIFFLSLFPKLWGRLFMHVGSRLLNDRSGA</sequence>
<evidence type="ECO:0008006" key="4">
    <source>
        <dbReference type="Google" id="ProtNLM"/>
    </source>
</evidence>
<dbReference type="EMBL" id="BBJU01000024">
    <property type="protein sequence ID" value="GAK72191.1"/>
    <property type="molecule type" value="Genomic_DNA"/>
</dbReference>
<name>A0A081CZU5_9HYPH</name>
<organism evidence="2 3">
    <name type="scientific">Agrobacterium rubi TR3 = NBRC 13261</name>
    <dbReference type="NCBI Taxonomy" id="1368415"/>
    <lineage>
        <taxon>Bacteria</taxon>
        <taxon>Pseudomonadati</taxon>
        <taxon>Pseudomonadota</taxon>
        <taxon>Alphaproteobacteria</taxon>
        <taxon>Hyphomicrobiales</taxon>
        <taxon>Rhizobiaceae</taxon>
        <taxon>Rhizobium/Agrobacterium group</taxon>
        <taxon>Agrobacterium</taxon>
    </lineage>
</organism>
<keyword evidence="1" id="KW-0472">Membrane</keyword>
<gene>
    <name evidence="2" type="ORF">RRU01S_24_00685</name>
</gene>
<feature type="transmembrane region" description="Helical" evidence="1">
    <location>
        <begin position="208"/>
        <end position="229"/>
    </location>
</feature>
<feature type="transmembrane region" description="Helical" evidence="1">
    <location>
        <begin position="492"/>
        <end position="514"/>
    </location>
</feature>
<proteinExistence type="predicted"/>
<evidence type="ECO:0000313" key="2">
    <source>
        <dbReference type="EMBL" id="GAK72191.1"/>
    </source>
</evidence>
<comment type="caution">
    <text evidence="2">The sequence shown here is derived from an EMBL/GenBank/DDBJ whole genome shotgun (WGS) entry which is preliminary data.</text>
</comment>